<dbReference type="AlphaFoldDB" id="A0ABD1XED1"/>
<sequence>MNPTGAFCLESLRELCEAFLLNITHLRIARGFPVNVHSSSMRSSLIKTSSQDKRGYLIRMPSQDKRGSLIRMPLQTYLRVICRKQFGAFLHPSLLNNPYFRQKNVRRQGKEKGIVNDKGEKVVPKRAMEDEDDTVDSRRVKRGRMTPPQEKRESTSPPQGTTRTPISAPYRWDELDPTILEKLPALSAMTATSIHKYWTSAWAKVADNADLSEMIKMAEMSTAQSHVLNCELYKVLAMKINELCFTATGAKDIDKLRSENKILRSRLAISDDARAQV</sequence>
<protein>
    <submittedName>
        <fullName evidence="2">Uncharacterized protein</fullName>
    </submittedName>
</protein>
<keyword evidence="3" id="KW-1185">Reference proteome</keyword>
<gene>
    <name evidence="2" type="ORF">Fot_04002</name>
</gene>
<evidence type="ECO:0000313" key="2">
    <source>
        <dbReference type="EMBL" id="KAL2559263.1"/>
    </source>
</evidence>
<organism evidence="2 3">
    <name type="scientific">Forsythia ovata</name>
    <dbReference type="NCBI Taxonomy" id="205694"/>
    <lineage>
        <taxon>Eukaryota</taxon>
        <taxon>Viridiplantae</taxon>
        <taxon>Streptophyta</taxon>
        <taxon>Embryophyta</taxon>
        <taxon>Tracheophyta</taxon>
        <taxon>Spermatophyta</taxon>
        <taxon>Magnoliopsida</taxon>
        <taxon>eudicotyledons</taxon>
        <taxon>Gunneridae</taxon>
        <taxon>Pentapetalae</taxon>
        <taxon>asterids</taxon>
        <taxon>lamiids</taxon>
        <taxon>Lamiales</taxon>
        <taxon>Oleaceae</taxon>
        <taxon>Forsythieae</taxon>
        <taxon>Forsythia</taxon>
    </lineage>
</organism>
<dbReference type="Proteomes" id="UP001604277">
    <property type="component" value="Unassembled WGS sequence"/>
</dbReference>
<name>A0ABD1XED1_9LAMI</name>
<accession>A0ABD1XED1</accession>
<feature type="compositionally biased region" description="Polar residues" evidence="1">
    <location>
        <begin position="155"/>
        <end position="165"/>
    </location>
</feature>
<evidence type="ECO:0000256" key="1">
    <source>
        <dbReference type="SAM" id="MobiDB-lite"/>
    </source>
</evidence>
<proteinExistence type="predicted"/>
<feature type="compositionally biased region" description="Basic and acidic residues" evidence="1">
    <location>
        <begin position="108"/>
        <end position="128"/>
    </location>
</feature>
<feature type="region of interest" description="Disordered" evidence="1">
    <location>
        <begin position="106"/>
        <end position="169"/>
    </location>
</feature>
<reference evidence="3" key="1">
    <citation type="submission" date="2024-07" db="EMBL/GenBank/DDBJ databases">
        <title>Two chromosome-level genome assemblies of Korean endemic species Abeliophyllum distichum and Forsythia ovata (Oleaceae).</title>
        <authorList>
            <person name="Jang H."/>
        </authorList>
    </citation>
    <scope>NUCLEOTIDE SEQUENCE [LARGE SCALE GENOMIC DNA]</scope>
</reference>
<evidence type="ECO:0000313" key="3">
    <source>
        <dbReference type="Proteomes" id="UP001604277"/>
    </source>
</evidence>
<comment type="caution">
    <text evidence="2">The sequence shown here is derived from an EMBL/GenBank/DDBJ whole genome shotgun (WGS) entry which is preliminary data.</text>
</comment>
<dbReference type="EMBL" id="JBFOLJ010000001">
    <property type="protein sequence ID" value="KAL2559263.1"/>
    <property type="molecule type" value="Genomic_DNA"/>
</dbReference>